<reference evidence="2" key="1">
    <citation type="submission" date="2017-09" db="EMBL/GenBank/DDBJ databases">
        <title>Depth-based differentiation of microbial function through sediment-hosted aquifers and enrichment of novel symbionts in the deep terrestrial subsurface.</title>
        <authorList>
            <person name="Probst A.J."/>
            <person name="Ladd B."/>
            <person name="Jarett J.K."/>
            <person name="Geller-Mcgrath D.E."/>
            <person name="Sieber C.M.K."/>
            <person name="Emerson J.B."/>
            <person name="Anantharaman K."/>
            <person name="Thomas B.C."/>
            <person name="Malmstrom R."/>
            <person name="Stieglmeier M."/>
            <person name="Klingl A."/>
            <person name="Woyke T."/>
            <person name="Ryan C.M."/>
            <person name="Banfield J.F."/>
        </authorList>
    </citation>
    <scope>NUCLEOTIDE SEQUENCE [LARGE SCALE GENOMIC DNA]</scope>
</reference>
<protein>
    <submittedName>
        <fullName evidence="1">Uncharacterized protein</fullName>
    </submittedName>
</protein>
<organism evidence="1 2">
    <name type="scientific">candidate division WWE3 bacterium CG_4_9_14_0_2_um_filter_48_10</name>
    <dbReference type="NCBI Taxonomy" id="1975078"/>
    <lineage>
        <taxon>Bacteria</taxon>
        <taxon>Katanobacteria</taxon>
    </lineage>
</organism>
<comment type="caution">
    <text evidence="1">The sequence shown here is derived from an EMBL/GenBank/DDBJ whole genome shotgun (WGS) entry which is preliminary data.</text>
</comment>
<name>A0A2M8EIJ3_UNCKA</name>
<sequence>MRRARNKPVAVLEVVFEGKKATVLIFEHQLELYRWVFTSTPLPGFPEPQFETGEKIFIRISDLGRMQGSIKITLNSGVRLRNDFWIIVRYVDRKKWVGTLDGITPRPLVTIEVLERWGRKE</sequence>
<evidence type="ECO:0000313" key="2">
    <source>
        <dbReference type="Proteomes" id="UP000228781"/>
    </source>
</evidence>
<accession>A0A2M8EIJ3</accession>
<proteinExistence type="predicted"/>
<dbReference type="Proteomes" id="UP000228781">
    <property type="component" value="Unassembled WGS sequence"/>
</dbReference>
<gene>
    <name evidence="1" type="ORF">CO059_02315</name>
</gene>
<dbReference type="AlphaFoldDB" id="A0A2M8EIJ3"/>
<dbReference type="EMBL" id="PFSK01000033">
    <property type="protein sequence ID" value="PJC22511.1"/>
    <property type="molecule type" value="Genomic_DNA"/>
</dbReference>
<evidence type="ECO:0000313" key="1">
    <source>
        <dbReference type="EMBL" id="PJC22511.1"/>
    </source>
</evidence>